<reference evidence="1" key="3">
    <citation type="submission" date="2025-08" db="UniProtKB">
        <authorList>
            <consortium name="Ensembl"/>
        </authorList>
    </citation>
    <scope>IDENTIFICATION</scope>
</reference>
<reference evidence="1" key="4">
    <citation type="submission" date="2025-09" db="UniProtKB">
        <authorList>
            <consortium name="Ensembl"/>
        </authorList>
    </citation>
    <scope>IDENTIFICATION</scope>
</reference>
<organism evidence="1 2">
    <name type="scientific">Ciona intestinalis</name>
    <name type="common">Transparent sea squirt</name>
    <name type="synonym">Ascidia intestinalis</name>
    <dbReference type="NCBI Taxonomy" id="7719"/>
    <lineage>
        <taxon>Eukaryota</taxon>
        <taxon>Metazoa</taxon>
        <taxon>Chordata</taxon>
        <taxon>Tunicata</taxon>
        <taxon>Ascidiacea</taxon>
        <taxon>Phlebobranchia</taxon>
        <taxon>Cionidae</taxon>
        <taxon>Ciona</taxon>
    </lineage>
</organism>
<reference evidence="1" key="2">
    <citation type="journal article" date="2008" name="Genome Biol.">
        <title>Improved genome assembly and evidence-based global gene model set for the chordate Ciona intestinalis: new insight into intron and operon populations.</title>
        <authorList>
            <person name="Satou Y."/>
            <person name="Mineta K."/>
            <person name="Ogasawara M."/>
            <person name="Sasakura Y."/>
            <person name="Shoguchi E."/>
            <person name="Ueno K."/>
            <person name="Yamada L."/>
            <person name="Matsumoto J."/>
            <person name="Wasserscheid J."/>
            <person name="Dewar K."/>
            <person name="Wiley G.B."/>
            <person name="Macmil S.L."/>
            <person name="Roe B.A."/>
            <person name="Zeller R.W."/>
            <person name="Hastings K.E."/>
            <person name="Lemaire P."/>
            <person name="Lindquist E."/>
            <person name="Endo T."/>
            <person name="Hotta K."/>
            <person name="Inaba K."/>
        </authorList>
    </citation>
    <scope>NUCLEOTIDE SEQUENCE [LARGE SCALE GENOMIC DNA]</scope>
    <source>
        <strain evidence="1">wild type</strain>
    </source>
</reference>
<protein>
    <submittedName>
        <fullName evidence="1">Uncharacterized protein</fullName>
    </submittedName>
</protein>
<dbReference type="EMBL" id="EAAA01001772">
    <property type="status" value="NOT_ANNOTATED_CDS"/>
    <property type="molecule type" value="Genomic_DNA"/>
</dbReference>
<dbReference type="Proteomes" id="UP000008144">
    <property type="component" value="Chromosome 3"/>
</dbReference>
<evidence type="ECO:0000313" key="1">
    <source>
        <dbReference type="Ensembl" id="ENSCINP00000006124.3"/>
    </source>
</evidence>
<proteinExistence type="predicted"/>
<evidence type="ECO:0000313" key="2">
    <source>
        <dbReference type="Proteomes" id="UP000008144"/>
    </source>
</evidence>
<keyword evidence="2" id="KW-1185">Reference proteome</keyword>
<name>F6QF92_CIOIN</name>
<dbReference type="HOGENOM" id="CLU_2885068_0_0_1"/>
<dbReference type="AlphaFoldDB" id="F6QF92"/>
<reference evidence="2" key="1">
    <citation type="journal article" date="2002" name="Science">
        <title>The draft genome of Ciona intestinalis: insights into chordate and vertebrate origins.</title>
        <authorList>
            <person name="Dehal P."/>
            <person name="Satou Y."/>
            <person name="Campbell R.K."/>
            <person name="Chapman J."/>
            <person name="Degnan B."/>
            <person name="De Tomaso A."/>
            <person name="Davidson B."/>
            <person name="Di Gregorio A."/>
            <person name="Gelpke M."/>
            <person name="Goodstein D.M."/>
            <person name="Harafuji N."/>
            <person name="Hastings K.E."/>
            <person name="Ho I."/>
            <person name="Hotta K."/>
            <person name="Huang W."/>
            <person name="Kawashima T."/>
            <person name="Lemaire P."/>
            <person name="Martinez D."/>
            <person name="Meinertzhagen I.A."/>
            <person name="Necula S."/>
            <person name="Nonaka M."/>
            <person name="Putnam N."/>
            <person name="Rash S."/>
            <person name="Saiga H."/>
            <person name="Satake M."/>
            <person name="Terry A."/>
            <person name="Yamada L."/>
            <person name="Wang H.G."/>
            <person name="Awazu S."/>
            <person name="Azumi K."/>
            <person name="Boore J."/>
            <person name="Branno M."/>
            <person name="Chin-Bow S."/>
            <person name="DeSantis R."/>
            <person name="Doyle S."/>
            <person name="Francino P."/>
            <person name="Keys D.N."/>
            <person name="Haga S."/>
            <person name="Hayashi H."/>
            <person name="Hino K."/>
            <person name="Imai K.S."/>
            <person name="Inaba K."/>
            <person name="Kano S."/>
            <person name="Kobayashi K."/>
            <person name="Kobayashi M."/>
            <person name="Lee B.I."/>
            <person name="Makabe K.W."/>
            <person name="Manohar C."/>
            <person name="Matassi G."/>
            <person name="Medina M."/>
            <person name="Mochizuki Y."/>
            <person name="Mount S."/>
            <person name="Morishita T."/>
            <person name="Miura S."/>
            <person name="Nakayama A."/>
            <person name="Nishizaka S."/>
            <person name="Nomoto H."/>
            <person name="Ohta F."/>
            <person name="Oishi K."/>
            <person name="Rigoutsos I."/>
            <person name="Sano M."/>
            <person name="Sasaki A."/>
            <person name="Sasakura Y."/>
            <person name="Shoguchi E."/>
            <person name="Shin-i T."/>
            <person name="Spagnuolo A."/>
            <person name="Stainier D."/>
            <person name="Suzuki M.M."/>
            <person name="Tassy O."/>
            <person name="Takatori N."/>
            <person name="Tokuoka M."/>
            <person name="Yagi K."/>
            <person name="Yoshizaki F."/>
            <person name="Wada S."/>
            <person name="Zhang C."/>
            <person name="Hyatt P.D."/>
            <person name="Larimer F."/>
            <person name="Detter C."/>
            <person name="Doggett N."/>
            <person name="Glavina T."/>
            <person name="Hawkins T."/>
            <person name="Richardson P."/>
            <person name="Lucas S."/>
            <person name="Kohara Y."/>
            <person name="Levine M."/>
            <person name="Satoh N."/>
            <person name="Rokhsar D.S."/>
        </authorList>
    </citation>
    <scope>NUCLEOTIDE SEQUENCE [LARGE SCALE GENOMIC DNA]</scope>
</reference>
<sequence>MLTLRRSTRKIWLEQLALTVLPKDTAHYGSSDQLALGSPITRQARQRLCHGAGILTTLNNNFI</sequence>
<dbReference type="InParanoid" id="F6QF92"/>
<accession>F6QF92</accession>
<dbReference type="Ensembl" id="ENSCINT00000006124.3">
    <property type="protein sequence ID" value="ENSCINP00000006124.3"/>
    <property type="gene ID" value="ENSCING00000003009.3"/>
</dbReference>